<sequence length="114" mass="12676">MSLMDTMEAARVERGPRPTFVRVHTPPSSPNQCHIFAAPLFALRASVSSALSDTAALSVGLVILSPARLIQPSYEPRRAHLRRAHLRRAHRHSRPHTPHTASLRRDAFSGWGRS</sequence>
<dbReference type="InParanoid" id="A0A5C3NJ42"/>
<keyword evidence="3" id="KW-1185">Reference proteome</keyword>
<feature type="compositionally biased region" description="Basic residues" evidence="1">
    <location>
        <begin position="86"/>
        <end position="97"/>
    </location>
</feature>
<name>A0A5C3NJ42_9APHY</name>
<feature type="region of interest" description="Disordered" evidence="1">
    <location>
        <begin position="1"/>
        <end position="28"/>
    </location>
</feature>
<dbReference type="Proteomes" id="UP000308197">
    <property type="component" value="Unassembled WGS sequence"/>
</dbReference>
<accession>A0A5C3NJ42</accession>
<evidence type="ECO:0000313" key="3">
    <source>
        <dbReference type="Proteomes" id="UP000308197"/>
    </source>
</evidence>
<evidence type="ECO:0000256" key="1">
    <source>
        <dbReference type="SAM" id="MobiDB-lite"/>
    </source>
</evidence>
<proteinExistence type="predicted"/>
<organism evidence="2 3">
    <name type="scientific">Polyporus arcularius HHB13444</name>
    <dbReference type="NCBI Taxonomy" id="1314778"/>
    <lineage>
        <taxon>Eukaryota</taxon>
        <taxon>Fungi</taxon>
        <taxon>Dikarya</taxon>
        <taxon>Basidiomycota</taxon>
        <taxon>Agaricomycotina</taxon>
        <taxon>Agaricomycetes</taxon>
        <taxon>Polyporales</taxon>
        <taxon>Polyporaceae</taxon>
        <taxon>Polyporus</taxon>
    </lineage>
</organism>
<evidence type="ECO:0000313" key="2">
    <source>
        <dbReference type="EMBL" id="TFK77761.1"/>
    </source>
</evidence>
<dbReference type="AlphaFoldDB" id="A0A5C3NJ42"/>
<gene>
    <name evidence="2" type="ORF">K466DRAFT_607736</name>
</gene>
<reference evidence="2 3" key="1">
    <citation type="journal article" date="2019" name="Nat. Ecol. Evol.">
        <title>Megaphylogeny resolves global patterns of mushroom evolution.</title>
        <authorList>
            <person name="Varga T."/>
            <person name="Krizsan K."/>
            <person name="Foldi C."/>
            <person name="Dima B."/>
            <person name="Sanchez-Garcia M."/>
            <person name="Sanchez-Ramirez S."/>
            <person name="Szollosi G.J."/>
            <person name="Szarkandi J.G."/>
            <person name="Papp V."/>
            <person name="Albert L."/>
            <person name="Andreopoulos W."/>
            <person name="Angelini C."/>
            <person name="Antonin V."/>
            <person name="Barry K.W."/>
            <person name="Bougher N.L."/>
            <person name="Buchanan P."/>
            <person name="Buyck B."/>
            <person name="Bense V."/>
            <person name="Catcheside P."/>
            <person name="Chovatia M."/>
            <person name="Cooper J."/>
            <person name="Damon W."/>
            <person name="Desjardin D."/>
            <person name="Finy P."/>
            <person name="Geml J."/>
            <person name="Haridas S."/>
            <person name="Hughes K."/>
            <person name="Justo A."/>
            <person name="Karasinski D."/>
            <person name="Kautmanova I."/>
            <person name="Kiss B."/>
            <person name="Kocsube S."/>
            <person name="Kotiranta H."/>
            <person name="LaButti K.M."/>
            <person name="Lechner B.E."/>
            <person name="Liimatainen K."/>
            <person name="Lipzen A."/>
            <person name="Lukacs Z."/>
            <person name="Mihaltcheva S."/>
            <person name="Morgado L.N."/>
            <person name="Niskanen T."/>
            <person name="Noordeloos M.E."/>
            <person name="Ohm R.A."/>
            <person name="Ortiz-Santana B."/>
            <person name="Ovrebo C."/>
            <person name="Racz N."/>
            <person name="Riley R."/>
            <person name="Savchenko A."/>
            <person name="Shiryaev A."/>
            <person name="Soop K."/>
            <person name="Spirin V."/>
            <person name="Szebenyi C."/>
            <person name="Tomsovsky M."/>
            <person name="Tulloss R.E."/>
            <person name="Uehling J."/>
            <person name="Grigoriev I.V."/>
            <person name="Vagvolgyi C."/>
            <person name="Papp T."/>
            <person name="Martin F.M."/>
            <person name="Miettinen O."/>
            <person name="Hibbett D.S."/>
            <person name="Nagy L.G."/>
        </authorList>
    </citation>
    <scope>NUCLEOTIDE SEQUENCE [LARGE SCALE GENOMIC DNA]</scope>
    <source>
        <strain evidence="2 3">HHB13444</strain>
    </source>
</reference>
<dbReference type="EMBL" id="ML213193">
    <property type="protein sequence ID" value="TFK77761.1"/>
    <property type="molecule type" value="Genomic_DNA"/>
</dbReference>
<feature type="region of interest" description="Disordered" evidence="1">
    <location>
        <begin position="86"/>
        <end position="114"/>
    </location>
</feature>
<protein>
    <submittedName>
        <fullName evidence="2">Uncharacterized protein</fullName>
    </submittedName>
</protein>